<organism evidence="3">
    <name type="scientific">Alexandrium monilatum</name>
    <dbReference type="NCBI Taxonomy" id="311494"/>
    <lineage>
        <taxon>Eukaryota</taxon>
        <taxon>Sar</taxon>
        <taxon>Alveolata</taxon>
        <taxon>Dinophyceae</taxon>
        <taxon>Gonyaulacales</taxon>
        <taxon>Pyrocystaceae</taxon>
        <taxon>Alexandrium</taxon>
    </lineage>
</organism>
<protein>
    <recommendedName>
        <fullName evidence="4">Sfi1 spindle body domain-containing protein</fullName>
    </recommendedName>
</protein>
<name>A0A6T0QZL7_9DINO</name>
<gene>
    <name evidence="2" type="ORF">AMON00008_LOCUS1157</name>
    <name evidence="3" type="ORF">AMON00008_LOCUS1158</name>
</gene>
<proteinExistence type="predicted"/>
<evidence type="ECO:0000313" key="2">
    <source>
        <dbReference type="EMBL" id="CAE4561538.1"/>
    </source>
</evidence>
<evidence type="ECO:0008006" key="4">
    <source>
        <dbReference type="Google" id="ProtNLM"/>
    </source>
</evidence>
<dbReference type="EMBL" id="HBNR01001642">
    <property type="protein sequence ID" value="CAE4561538.1"/>
    <property type="molecule type" value="Transcribed_RNA"/>
</dbReference>
<sequence length="879" mass="97624">MHGKWLAAWAAAQPVPSSPRPRGGGGAGDAPPREGARRDSVCSDVAAQPRRCAEYSLTPDLAMHREAGSVACRAERSQPGTGAVSVRGMVEMTRALLEGLEGALASRAAAIAGGFHAWRCEAALARAGRLHQQELEKSHDRWAACLDHHKQNFEAEVWAHAEQVMAHKQALHRQRSLLAERRRVQGRTRLLSELLRGWRARVAHARERRGLVRCLHAGARSLAGGRERGLACIGLQAWHRLAASLREARGMGLLGVAWGRWAGAARERGTAARQRRAARLQVGRWAQRSRLADLRALHLAWRLSARRARTADRQLAGVWSEIEALQQSMLANEHSHRSMLHQQMSEVEQCRKRAHHVVEAALVQWRLCEAMQLTRSALHAWGACSSGTRRARRRWVAARSTLLRSYEAVRAAETHTAFMAWVVSATTERLSRASEGALALERARWAERQRERERATEAALRLRGRDAAERLLRRWTPREARRLKALVVTKWASLGRTASQARNHRTAVADAGLLVACRRACAALQFAFLQWHSCAGLIAAHRRLVFEMDGSVCTMQEQVRRVLIRIDALAIGSVKLLRGWHFVLIRGACFSAWKGELQACRCALEARSRHDAEVESKGKLARALLCVARERRRLACLRHFVGWHRQVAGDREVREAALRCSALARGHGLRWQARGLLASALARWGRESRLVACRRQRREALQALLEARACADRLRLERSGMEEQLSLYCRQIDRMAEMLQREVRTKGEMAGELRRAYGERRLADLPPALSCVAAEDAEAGKASPSRCSSEETLDLCASPCTQDARALVHHSSPPTPGWHLGGPSPPLSTSLLDDSAATLSLPGGHCDSGRSLLGARCMWDEAVARMGEEGLVGLREPGR</sequence>
<accession>A0A6T0QZL7</accession>
<feature type="compositionally biased region" description="Basic and acidic residues" evidence="1">
    <location>
        <begin position="31"/>
        <end position="41"/>
    </location>
</feature>
<reference evidence="3" key="1">
    <citation type="submission" date="2021-01" db="EMBL/GenBank/DDBJ databases">
        <authorList>
            <person name="Corre E."/>
            <person name="Pelletier E."/>
            <person name="Niang G."/>
            <person name="Scheremetjew M."/>
            <person name="Finn R."/>
            <person name="Kale V."/>
            <person name="Holt S."/>
            <person name="Cochrane G."/>
            <person name="Meng A."/>
            <person name="Brown T."/>
            <person name="Cohen L."/>
        </authorList>
    </citation>
    <scope>NUCLEOTIDE SEQUENCE</scope>
    <source>
        <strain evidence="3">CCMP3105</strain>
    </source>
</reference>
<evidence type="ECO:0000256" key="1">
    <source>
        <dbReference type="SAM" id="MobiDB-lite"/>
    </source>
</evidence>
<dbReference type="EMBL" id="HBNR01001643">
    <property type="protein sequence ID" value="CAE4561539.1"/>
    <property type="molecule type" value="Transcribed_RNA"/>
</dbReference>
<feature type="region of interest" description="Disordered" evidence="1">
    <location>
        <begin position="1"/>
        <end position="42"/>
    </location>
</feature>
<dbReference type="AlphaFoldDB" id="A0A6T0QZL7"/>
<evidence type="ECO:0000313" key="3">
    <source>
        <dbReference type="EMBL" id="CAE4561539.1"/>
    </source>
</evidence>